<comment type="caution">
    <text evidence="2">The sequence shown here is derived from an EMBL/GenBank/DDBJ whole genome shotgun (WGS) entry which is preliminary data.</text>
</comment>
<name>A0A1J5QRK8_9ZZZZ</name>
<dbReference type="EMBL" id="MLJW01000491">
    <property type="protein sequence ID" value="OIQ86246.1"/>
    <property type="molecule type" value="Genomic_DNA"/>
</dbReference>
<gene>
    <name evidence="2" type="ORF">GALL_318870</name>
</gene>
<feature type="region of interest" description="Disordered" evidence="1">
    <location>
        <begin position="111"/>
        <end position="170"/>
    </location>
</feature>
<sequence>MFGARASSAAASATDRPGRRRTSRSSSTWAPESVPAGNGPPPRRRVRRRSCPIAVNRLSARTTSADARGGVSVASAMPPCYLSLPLIQMYNVLRCRMPAVPVGRLCLGATDPPASEHPSTIGRPAPVRSRHGAHPRGRSGRVIPESPAHPEERRRHDRAPAHHGSASPGPWSLVIRAIDADRMSVNAANGWNCHACHAQTVHRVQRGSGKTIRPLARARMRVRALARRSDSRGAATGGW</sequence>
<accession>A0A1J5QRK8</accession>
<dbReference type="AlphaFoldDB" id="A0A1J5QRK8"/>
<feature type="region of interest" description="Disordered" evidence="1">
    <location>
        <begin position="1"/>
        <end position="50"/>
    </location>
</feature>
<protein>
    <submittedName>
        <fullName evidence="2">Uncharacterized protein</fullName>
    </submittedName>
</protein>
<feature type="compositionally biased region" description="Basic and acidic residues" evidence="1">
    <location>
        <begin position="148"/>
        <end position="160"/>
    </location>
</feature>
<reference evidence="2" key="1">
    <citation type="submission" date="2016-10" db="EMBL/GenBank/DDBJ databases">
        <title>Sequence of Gallionella enrichment culture.</title>
        <authorList>
            <person name="Poehlein A."/>
            <person name="Muehling M."/>
            <person name="Daniel R."/>
        </authorList>
    </citation>
    <scope>NUCLEOTIDE SEQUENCE</scope>
</reference>
<feature type="compositionally biased region" description="Basic residues" evidence="1">
    <location>
        <begin position="128"/>
        <end position="139"/>
    </location>
</feature>
<evidence type="ECO:0000313" key="2">
    <source>
        <dbReference type="EMBL" id="OIQ86246.1"/>
    </source>
</evidence>
<organism evidence="2">
    <name type="scientific">mine drainage metagenome</name>
    <dbReference type="NCBI Taxonomy" id="410659"/>
    <lineage>
        <taxon>unclassified sequences</taxon>
        <taxon>metagenomes</taxon>
        <taxon>ecological metagenomes</taxon>
    </lineage>
</organism>
<proteinExistence type="predicted"/>
<feature type="compositionally biased region" description="Low complexity" evidence="1">
    <location>
        <begin position="1"/>
        <end position="13"/>
    </location>
</feature>
<evidence type="ECO:0000256" key="1">
    <source>
        <dbReference type="SAM" id="MobiDB-lite"/>
    </source>
</evidence>